<accession>A0A7W6LUW9</accession>
<keyword evidence="2" id="KW-1185">Reference proteome</keyword>
<dbReference type="Proteomes" id="UP000590524">
    <property type="component" value="Unassembled WGS sequence"/>
</dbReference>
<reference evidence="1 2" key="1">
    <citation type="submission" date="2020-08" db="EMBL/GenBank/DDBJ databases">
        <title>Genomic Encyclopedia of Type Strains, Phase IV (KMG-IV): sequencing the most valuable type-strain genomes for metagenomic binning, comparative biology and taxonomic classification.</title>
        <authorList>
            <person name="Goeker M."/>
        </authorList>
    </citation>
    <scope>NUCLEOTIDE SEQUENCE [LARGE SCALE GENOMIC DNA]</scope>
    <source>
        <strain evidence="1 2">DSM 19371</strain>
    </source>
</reference>
<organism evidence="1 2">
    <name type="scientific">Sphingobium scionense</name>
    <dbReference type="NCBI Taxonomy" id="1404341"/>
    <lineage>
        <taxon>Bacteria</taxon>
        <taxon>Pseudomonadati</taxon>
        <taxon>Pseudomonadota</taxon>
        <taxon>Alphaproteobacteria</taxon>
        <taxon>Sphingomonadales</taxon>
        <taxon>Sphingomonadaceae</taxon>
        <taxon>Sphingobium</taxon>
    </lineage>
</organism>
<protein>
    <submittedName>
        <fullName evidence="1">Uncharacterized protein</fullName>
    </submittedName>
</protein>
<sequence length="134" mass="15179">MSVTFYLNRTALLLTSFISCNSCNDKKIDRIEQYDGYVAQVKMFSLYSYDDKFKKTIKLNPGESTYMRNVTKINEQGSQGKCGSKMYRIKFSGRVDGDYLTVIHVNEISELSGNYANIIKSNSGNISLSSVEFC</sequence>
<dbReference type="EMBL" id="JACIEU010000018">
    <property type="protein sequence ID" value="MBB4150203.1"/>
    <property type="molecule type" value="Genomic_DNA"/>
</dbReference>
<evidence type="ECO:0000313" key="1">
    <source>
        <dbReference type="EMBL" id="MBB4150203.1"/>
    </source>
</evidence>
<dbReference type="RefSeq" id="WP_188083587.1">
    <property type="nucleotide sequence ID" value="NZ_JACIEU010000018.1"/>
</dbReference>
<evidence type="ECO:0000313" key="2">
    <source>
        <dbReference type="Proteomes" id="UP000590524"/>
    </source>
</evidence>
<name>A0A7W6LUW9_9SPHN</name>
<gene>
    <name evidence="1" type="ORF">GGQ90_004005</name>
</gene>
<proteinExistence type="predicted"/>
<dbReference type="AlphaFoldDB" id="A0A7W6LUW9"/>
<comment type="caution">
    <text evidence="1">The sequence shown here is derived from an EMBL/GenBank/DDBJ whole genome shotgun (WGS) entry which is preliminary data.</text>
</comment>